<dbReference type="RefSeq" id="XP_035324142.1">
    <property type="nucleotide sequence ID" value="XM_035466305.1"/>
</dbReference>
<sequence>MSSHSLTQFASVLKYTPNPSSGETTCPSSPGENFNFSSKFMSLGAHLDLLKRANGHSDTNSAALNAPIFTQQALEVASGLSRSGDGPIDDPFSQYGLLAGDMEAYERHGSDPRIFYNIAVPSSVFICGSQGSGKSHSLSCILENALLPSVANVLPDPLTGIVFHYDAFISDTGGSPCEAAFISSSENVFVRVLCAPTSIAQIRRIYSPLPNVVIEELRINESDLNTRRMLDLMAVNPNGEGLPLYLHVIMRILRDLRIHQQKTGATFNYGEFKRMVDAEALKEGQLAPLQQRLATLESFMNQRHASSYKLSDIKVNKAIPSKKSKAAGNIWKPKASYISYK</sequence>
<evidence type="ECO:0000313" key="2">
    <source>
        <dbReference type="Proteomes" id="UP000749293"/>
    </source>
</evidence>
<dbReference type="OrthoDB" id="2316594at2759"/>
<organism evidence="1 2">
    <name type="scientific">Geosmithia morbida</name>
    <dbReference type="NCBI Taxonomy" id="1094350"/>
    <lineage>
        <taxon>Eukaryota</taxon>
        <taxon>Fungi</taxon>
        <taxon>Dikarya</taxon>
        <taxon>Ascomycota</taxon>
        <taxon>Pezizomycotina</taxon>
        <taxon>Sordariomycetes</taxon>
        <taxon>Hypocreomycetidae</taxon>
        <taxon>Hypocreales</taxon>
        <taxon>Bionectriaceae</taxon>
        <taxon>Geosmithia</taxon>
    </lineage>
</organism>
<comment type="caution">
    <text evidence="1">The sequence shown here is derived from an EMBL/GenBank/DDBJ whole genome shotgun (WGS) entry which is preliminary data.</text>
</comment>
<gene>
    <name evidence="1" type="ORF">GMORB2_4330</name>
</gene>
<reference evidence="1" key="1">
    <citation type="submission" date="2020-03" db="EMBL/GenBank/DDBJ databases">
        <title>Site-based positive gene gene selection in Geosmithia morbida across the United States reveals a broad range of putative effectors and factors for local host and environmental adapation.</title>
        <authorList>
            <person name="Onufrak A."/>
            <person name="Murdoch R.W."/>
            <person name="Gazis R."/>
            <person name="Huff M."/>
            <person name="Staton M."/>
            <person name="Klingeman W."/>
            <person name="Hadziabdic D."/>
        </authorList>
    </citation>
    <scope>NUCLEOTIDE SEQUENCE</scope>
    <source>
        <strain evidence="1">1262</strain>
    </source>
</reference>
<dbReference type="AlphaFoldDB" id="A0A9P4YYZ4"/>
<name>A0A9P4YYZ4_9HYPO</name>
<protein>
    <submittedName>
        <fullName evidence="1">Conserved hypothetical, protein</fullName>
    </submittedName>
</protein>
<dbReference type="EMBL" id="JAANYQ010000003">
    <property type="protein sequence ID" value="KAF4125490.1"/>
    <property type="molecule type" value="Genomic_DNA"/>
</dbReference>
<accession>A0A9P4YYZ4</accession>
<keyword evidence="2" id="KW-1185">Reference proteome</keyword>
<proteinExistence type="predicted"/>
<evidence type="ECO:0000313" key="1">
    <source>
        <dbReference type="EMBL" id="KAF4125490.1"/>
    </source>
</evidence>
<dbReference type="GeneID" id="55970558"/>
<dbReference type="Proteomes" id="UP000749293">
    <property type="component" value="Unassembled WGS sequence"/>
</dbReference>